<gene>
    <name evidence="1" type="ORF">LTS18_003749</name>
</gene>
<proteinExistence type="predicted"/>
<organism evidence="1 2">
    <name type="scientific">Coniosporium uncinatum</name>
    <dbReference type="NCBI Taxonomy" id="93489"/>
    <lineage>
        <taxon>Eukaryota</taxon>
        <taxon>Fungi</taxon>
        <taxon>Dikarya</taxon>
        <taxon>Ascomycota</taxon>
        <taxon>Pezizomycotina</taxon>
        <taxon>Dothideomycetes</taxon>
        <taxon>Dothideomycetes incertae sedis</taxon>
        <taxon>Coniosporium</taxon>
    </lineage>
</organism>
<name>A0ACC3D6R9_9PEZI</name>
<sequence length="112" mass="11802">MFAHISSNNLGGNFNVNTHVAVVSGICEPIFRPTILKLIGILRDDYVTKDVVLGANSSAIATAMLLETDIRAAVLGSLSMSVLGILFVVLTAIPPLVEFVRGTVGPCSVVMF</sequence>
<dbReference type="EMBL" id="JAWDJW010007219">
    <property type="protein sequence ID" value="KAK3062588.1"/>
    <property type="molecule type" value="Genomic_DNA"/>
</dbReference>
<comment type="caution">
    <text evidence="1">The sequence shown here is derived from an EMBL/GenBank/DDBJ whole genome shotgun (WGS) entry which is preliminary data.</text>
</comment>
<accession>A0ACC3D6R9</accession>
<keyword evidence="2" id="KW-1185">Reference proteome</keyword>
<protein>
    <submittedName>
        <fullName evidence="1">Uncharacterized protein</fullName>
    </submittedName>
</protein>
<reference evidence="1" key="1">
    <citation type="submission" date="2024-09" db="EMBL/GenBank/DDBJ databases">
        <title>Black Yeasts Isolated from many extreme environments.</title>
        <authorList>
            <person name="Coleine C."/>
            <person name="Stajich J.E."/>
            <person name="Selbmann L."/>
        </authorList>
    </citation>
    <scope>NUCLEOTIDE SEQUENCE</scope>
    <source>
        <strain evidence="1">CCFEE 5737</strain>
    </source>
</reference>
<evidence type="ECO:0000313" key="1">
    <source>
        <dbReference type="EMBL" id="KAK3062588.1"/>
    </source>
</evidence>
<dbReference type="Proteomes" id="UP001186974">
    <property type="component" value="Unassembled WGS sequence"/>
</dbReference>
<evidence type="ECO:0000313" key="2">
    <source>
        <dbReference type="Proteomes" id="UP001186974"/>
    </source>
</evidence>